<comment type="similarity">
    <text evidence="3">Belongs to the GASK family.</text>
</comment>
<sequence>MSLVFAFHLDRVLGLNRSLPAVLRTFHSEVLPYRYISGTPRPAVWWDPDIQHLAEKDNDQNSVQLTWVQYQKLLQARCGSHTDQRSAHCVGVQHSEWGRLALFDFLLQINDRLDRYCCGFTPDPTELCVENLLHAKCGNTKDLKLVHILVCSISEHIPTIFKLYLFKCYLEADGISIFKEKEKHYISLMFCILPNCL</sequence>
<comment type="subcellular location">
    <subcellularLocation>
        <location evidence="1">Endomembrane system</location>
    </subcellularLocation>
    <subcellularLocation>
        <location evidence="2">Golgi apparatus</location>
    </subcellularLocation>
</comment>
<dbReference type="Pfam" id="PF15051">
    <property type="entry name" value="FAM198"/>
    <property type="match status" value="1"/>
</dbReference>
<evidence type="ECO:0000256" key="2">
    <source>
        <dbReference type="ARBA" id="ARBA00004555"/>
    </source>
</evidence>
<dbReference type="Proteomes" id="UP000265080">
    <property type="component" value="Chromosome 7"/>
</dbReference>
<accession>A0A3P8SI86</accession>
<reference evidence="6 7" key="1">
    <citation type="submission" date="2018-03" db="EMBL/GenBank/DDBJ databases">
        <title>Finding Nemo's genes: A chromosome-scale reference assembly of the genome of the orange clownfish Amphiprion percula.</title>
        <authorList>
            <person name="Lehmann R."/>
        </authorList>
    </citation>
    <scope>NUCLEOTIDE SEQUENCE</scope>
</reference>
<keyword evidence="5" id="KW-0472">Membrane</keyword>
<dbReference type="STRING" id="161767.ENSAPEP00000011619"/>
<reference evidence="6" key="3">
    <citation type="submission" date="2025-09" db="UniProtKB">
        <authorList>
            <consortium name="Ensembl"/>
        </authorList>
    </citation>
    <scope>IDENTIFICATION</scope>
</reference>
<keyword evidence="7" id="KW-1185">Reference proteome</keyword>
<name>A0A3P8SI86_AMPPE</name>
<evidence type="ECO:0008006" key="8">
    <source>
        <dbReference type="Google" id="ProtNLM"/>
    </source>
</evidence>
<protein>
    <recommendedName>
        <fullName evidence="8">Golgi associated kinase 1A</fullName>
    </recommendedName>
</protein>
<evidence type="ECO:0000256" key="3">
    <source>
        <dbReference type="ARBA" id="ARBA00007691"/>
    </source>
</evidence>
<keyword evidence="4" id="KW-0333">Golgi apparatus</keyword>
<evidence type="ECO:0000256" key="4">
    <source>
        <dbReference type="ARBA" id="ARBA00023034"/>
    </source>
</evidence>
<organism evidence="6 7">
    <name type="scientific">Amphiprion percula</name>
    <name type="common">Orange clownfish</name>
    <name type="synonym">Lutjanus percula</name>
    <dbReference type="NCBI Taxonomy" id="161767"/>
    <lineage>
        <taxon>Eukaryota</taxon>
        <taxon>Metazoa</taxon>
        <taxon>Chordata</taxon>
        <taxon>Craniata</taxon>
        <taxon>Vertebrata</taxon>
        <taxon>Euteleostomi</taxon>
        <taxon>Actinopterygii</taxon>
        <taxon>Neopterygii</taxon>
        <taxon>Teleostei</taxon>
        <taxon>Neoteleostei</taxon>
        <taxon>Acanthomorphata</taxon>
        <taxon>Ovalentaria</taxon>
        <taxon>Pomacentridae</taxon>
        <taxon>Amphiprion</taxon>
    </lineage>
</organism>
<proteinExistence type="inferred from homology"/>
<dbReference type="InterPro" id="IPR029207">
    <property type="entry name" value="FAM198"/>
</dbReference>
<evidence type="ECO:0000256" key="5">
    <source>
        <dbReference type="ARBA" id="ARBA00023136"/>
    </source>
</evidence>
<dbReference type="GeneTree" id="ENSGT00420000029769"/>
<dbReference type="PANTHER" id="PTHR15905">
    <property type="entry name" value="GOLGI-ASSOCIATED KINASE 1B-RELATED"/>
    <property type="match status" value="1"/>
</dbReference>
<dbReference type="PANTHER" id="PTHR15905:SF5">
    <property type="entry name" value="GOLGI-ASSOCIATED KINASE 1A"/>
    <property type="match status" value="1"/>
</dbReference>
<dbReference type="AlphaFoldDB" id="A0A3P8SI86"/>
<reference evidence="6" key="2">
    <citation type="submission" date="2025-08" db="UniProtKB">
        <authorList>
            <consortium name="Ensembl"/>
        </authorList>
    </citation>
    <scope>IDENTIFICATION</scope>
</reference>
<dbReference type="Ensembl" id="ENSAPET00000011929.1">
    <property type="protein sequence ID" value="ENSAPEP00000011619.1"/>
    <property type="gene ID" value="ENSAPEG00000008288.1"/>
</dbReference>
<evidence type="ECO:0000313" key="7">
    <source>
        <dbReference type="Proteomes" id="UP000265080"/>
    </source>
</evidence>
<dbReference type="GO" id="GO:0005794">
    <property type="term" value="C:Golgi apparatus"/>
    <property type="evidence" value="ECO:0007669"/>
    <property type="project" value="UniProtKB-SubCell"/>
</dbReference>
<evidence type="ECO:0000256" key="1">
    <source>
        <dbReference type="ARBA" id="ARBA00004308"/>
    </source>
</evidence>
<evidence type="ECO:0000313" key="6">
    <source>
        <dbReference type="Ensembl" id="ENSAPEP00000011619.1"/>
    </source>
</evidence>